<keyword evidence="2" id="KW-1185">Reference proteome</keyword>
<dbReference type="AlphaFoldDB" id="A0AAW0MMZ0"/>
<name>A0AAW0MMZ0_9GOBI</name>
<protein>
    <submittedName>
        <fullName evidence="1">Uncharacterized protein</fullName>
    </submittedName>
</protein>
<accession>A0AAW0MMZ0</accession>
<organism evidence="1 2">
    <name type="scientific">Mugilogobius chulae</name>
    <name type="common">yellowstripe goby</name>
    <dbReference type="NCBI Taxonomy" id="88201"/>
    <lineage>
        <taxon>Eukaryota</taxon>
        <taxon>Metazoa</taxon>
        <taxon>Chordata</taxon>
        <taxon>Craniata</taxon>
        <taxon>Vertebrata</taxon>
        <taxon>Euteleostomi</taxon>
        <taxon>Actinopterygii</taxon>
        <taxon>Neopterygii</taxon>
        <taxon>Teleostei</taxon>
        <taxon>Neoteleostei</taxon>
        <taxon>Acanthomorphata</taxon>
        <taxon>Gobiaria</taxon>
        <taxon>Gobiiformes</taxon>
        <taxon>Gobioidei</taxon>
        <taxon>Gobiidae</taxon>
        <taxon>Gobionellinae</taxon>
        <taxon>Mugilogobius</taxon>
    </lineage>
</organism>
<gene>
    <name evidence="1" type="ORF">WMY93_031465</name>
</gene>
<proteinExistence type="predicted"/>
<dbReference type="Proteomes" id="UP001460270">
    <property type="component" value="Unassembled WGS sequence"/>
</dbReference>
<evidence type="ECO:0000313" key="1">
    <source>
        <dbReference type="EMBL" id="KAK7877878.1"/>
    </source>
</evidence>
<sequence>MLVELALQWFGSKAQSQRSRMLPQQQQTELSQSNNTVLCSVRESARISQDSLLHRPHRGHEQHT</sequence>
<feature type="non-terminal residue" evidence="1">
    <location>
        <position position="64"/>
    </location>
</feature>
<reference evidence="2" key="1">
    <citation type="submission" date="2024-04" db="EMBL/GenBank/DDBJ databases">
        <title>Salinicola lusitanus LLJ914,a marine bacterium isolated from the Okinawa Trough.</title>
        <authorList>
            <person name="Li J."/>
        </authorList>
    </citation>
    <scope>NUCLEOTIDE SEQUENCE [LARGE SCALE GENOMIC DNA]</scope>
</reference>
<dbReference type="EMBL" id="JBBPFD010000667">
    <property type="protein sequence ID" value="KAK7877878.1"/>
    <property type="molecule type" value="Genomic_DNA"/>
</dbReference>
<comment type="caution">
    <text evidence="1">The sequence shown here is derived from an EMBL/GenBank/DDBJ whole genome shotgun (WGS) entry which is preliminary data.</text>
</comment>
<evidence type="ECO:0000313" key="2">
    <source>
        <dbReference type="Proteomes" id="UP001460270"/>
    </source>
</evidence>